<proteinExistence type="inferred from homology"/>
<dbReference type="InterPro" id="IPR036457">
    <property type="entry name" value="PPM-type-like_dom_sf"/>
</dbReference>
<accession>A0A812UT18</accession>
<dbReference type="PANTHER" id="PTHR13832:SF803">
    <property type="entry name" value="PROTEIN PHOSPHATASE 1G"/>
    <property type="match status" value="1"/>
</dbReference>
<keyword evidence="5" id="KW-0479">Metal-binding</keyword>
<evidence type="ECO:0000256" key="6">
    <source>
        <dbReference type="ARBA" id="ARBA00022801"/>
    </source>
</evidence>
<comment type="cofactor">
    <cofactor evidence="1">
        <name>Mn(2+)</name>
        <dbReference type="ChEBI" id="CHEBI:29035"/>
    </cofactor>
</comment>
<dbReference type="GO" id="GO:0046872">
    <property type="term" value="F:metal ion binding"/>
    <property type="evidence" value="ECO:0007669"/>
    <property type="project" value="UniProtKB-KW"/>
</dbReference>
<comment type="subcellular location">
    <subcellularLocation>
        <location evidence="2">Membrane</location>
        <topology evidence="2">Peripheral membrane protein</topology>
    </subcellularLocation>
</comment>
<evidence type="ECO:0000256" key="8">
    <source>
        <dbReference type="ARBA" id="ARBA00022912"/>
    </source>
</evidence>
<dbReference type="Pfam" id="PF00481">
    <property type="entry name" value="PP2C"/>
    <property type="match status" value="1"/>
</dbReference>
<keyword evidence="6 12" id="KW-0378">Hydrolase</keyword>
<evidence type="ECO:0000256" key="4">
    <source>
        <dbReference type="ARBA" id="ARBA00013081"/>
    </source>
</evidence>
<evidence type="ECO:0000313" key="15">
    <source>
        <dbReference type="EMBL" id="CAE7577704.1"/>
    </source>
</evidence>
<comment type="similarity">
    <text evidence="3 12">Belongs to the PP2C family.</text>
</comment>
<dbReference type="GO" id="GO:0004722">
    <property type="term" value="F:protein serine/threonine phosphatase activity"/>
    <property type="evidence" value="ECO:0007669"/>
    <property type="project" value="UniProtKB-EC"/>
</dbReference>
<keyword evidence="9" id="KW-0464">Manganese</keyword>
<dbReference type="Gene3D" id="3.60.40.10">
    <property type="entry name" value="PPM-type phosphatase domain"/>
    <property type="match status" value="1"/>
</dbReference>
<keyword evidence="16" id="KW-1185">Reference proteome</keyword>
<protein>
    <recommendedName>
        <fullName evidence="4">protein-serine/threonine phosphatase</fullName>
        <ecNumber evidence="4">3.1.3.16</ecNumber>
    </recommendedName>
</protein>
<gene>
    <name evidence="15" type="ORF">SNAT2548_LOCUS32965</name>
</gene>
<dbReference type="EMBL" id="CAJNDS010002734">
    <property type="protein sequence ID" value="CAE7577704.1"/>
    <property type="molecule type" value="Genomic_DNA"/>
</dbReference>
<feature type="region of interest" description="Disordered" evidence="13">
    <location>
        <begin position="138"/>
        <end position="179"/>
    </location>
</feature>
<evidence type="ECO:0000313" key="16">
    <source>
        <dbReference type="Proteomes" id="UP000604046"/>
    </source>
</evidence>
<evidence type="ECO:0000256" key="3">
    <source>
        <dbReference type="ARBA" id="ARBA00006702"/>
    </source>
</evidence>
<evidence type="ECO:0000256" key="5">
    <source>
        <dbReference type="ARBA" id="ARBA00022723"/>
    </source>
</evidence>
<dbReference type="OrthoDB" id="10264738at2759"/>
<evidence type="ECO:0000256" key="11">
    <source>
        <dbReference type="ARBA" id="ARBA00048336"/>
    </source>
</evidence>
<dbReference type="PANTHER" id="PTHR13832">
    <property type="entry name" value="PROTEIN PHOSPHATASE 2C"/>
    <property type="match status" value="1"/>
</dbReference>
<name>A0A812UT18_9DINO</name>
<dbReference type="InterPro" id="IPR001932">
    <property type="entry name" value="PPM-type_phosphatase-like_dom"/>
</dbReference>
<evidence type="ECO:0000259" key="14">
    <source>
        <dbReference type="PROSITE" id="PS51746"/>
    </source>
</evidence>
<dbReference type="AlphaFoldDB" id="A0A812UT18"/>
<evidence type="ECO:0000256" key="1">
    <source>
        <dbReference type="ARBA" id="ARBA00001936"/>
    </source>
</evidence>
<evidence type="ECO:0000256" key="10">
    <source>
        <dbReference type="ARBA" id="ARBA00047761"/>
    </source>
</evidence>
<evidence type="ECO:0000256" key="12">
    <source>
        <dbReference type="RuleBase" id="RU003465"/>
    </source>
</evidence>
<dbReference type="InterPro" id="IPR015655">
    <property type="entry name" value="PP2C"/>
</dbReference>
<reference evidence="15" key="1">
    <citation type="submission" date="2021-02" db="EMBL/GenBank/DDBJ databases">
        <authorList>
            <person name="Dougan E. K."/>
            <person name="Rhodes N."/>
            <person name="Thang M."/>
            <person name="Chan C."/>
        </authorList>
    </citation>
    <scope>NUCLEOTIDE SEQUENCE</scope>
</reference>
<comment type="catalytic activity">
    <reaction evidence="10">
        <text>O-phospho-L-seryl-[protein] + H2O = L-seryl-[protein] + phosphate</text>
        <dbReference type="Rhea" id="RHEA:20629"/>
        <dbReference type="Rhea" id="RHEA-COMP:9863"/>
        <dbReference type="Rhea" id="RHEA-COMP:11604"/>
        <dbReference type="ChEBI" id="CHEBI:15377"/>
        <dbReference type="ChEBI" id="CHEBI:29999"/>
        <dbReference type="ChEBI" id="CHEBI:43474"/>
        <dbReference type="ChEBI" id="CHEBI:83421"/>
        <dbReference type="EC" id="3.1.3.16"/>
    </reaction>
</comment>
<dbReference type="PROSITE" id="PS01032">
    <property type="entry name" value="PPM_1"/>
    <property type="match status" value="1"/>
</dbReference>
<dbReference type="SUPFAM" id="SSF81606">
    <property type="entry name" value="PP2C-like"/>
    <property type="match status" value="1"/>
</dbReference>
<comment type="caution">
    <text evidence="15">The sequence shown here is derived from an EMBL/GenBank/DDBJ whole genome shotgun (WGS) entry which is preliminary data.</text>
</comment>
<evidence type="ECO:0000256" key="2">
    <source>
        <dbReference type="ARBA" id="ARBA00004170"/>
    </source>
</evidence>
<keyword evidence="7" id="KW-0460">Magnesium</keyword>
<evidence type="ECO:0000256" key="9">
    <source>
        <dbReference type="ARBA" id="ARBA00023211"/>
    </source>
</evidence>
<dbReference type="EC" id="3.1.3.16" evidence="4"/>
<dbReference type="Proteomes" id="UP000604046">
    <property type="component" value="Unassembled WGS sequence"/>
</dbReference>
<sequence length="371" mass="40772">MGGLLPKPITKKETEDGKSVTGRYAFGVSSMQGWRQAMEDAHMAVPDFDPERELGLFGVFDGHGGPAVAKVAAERFPETLRALPAFKQGRYSEALYEAFLTLDAFLDSSAGREKVKEATPPPVDADMEEEELLRLLESGEVDLDDLDLEDEEAEEEVPEEDEEAEESSGSSSDWANGEGPDGMGCTAVVALVCGGSKAEVRSRTYGSKIMAPKKKVRRQKPPLTHCKMAPMKRRKQGLARLQTLLGFSGFCKEFRTGPSSEPAGWVSCLEDLEFSKDAIIRLQNQDLYNDVVQRPLVLSVRDAAAENAVIGSAEFSLVPLLHDTMEVTAEVQLELAPEYYAKWWKEAKHLAPHLLTSNQAHDHQHDAGHAT</sequence>
<dbReference type="InterPro" id="IPR000222">
    <property type="entry name" value="PP2C_BS"/>
</dbReference>
<feature type="compositionally biased region" description="Acidic residues" evidence="13">
    <location>
        <begin position="139"/>
        <end position="166"/>
    </location>
</feature>
<comment type="catalytic activity">
    <reaction evidence="11">
        <text>O-phospho-L-threonyl-[protein] + H2O = L-threonyl-[protein] + phosphate</text>
        <dbReference type="Rhea" id="RHEA:47004"/>
        <dbReference type="Rhea" id="RHEA-COMP:11060"/>
        <dbReference type="Rhea" id="RHEA-COMP:11605"/>
        <dbReference type="ChEBI" id="CHEBI:15377"/>
        <dbReference type="ChEBI" id="CHEBI:30013"/>
        <dbReference type="ChEBI" id="CHEBI:43474"/>
        <dbReference type="ChEBI" id="CHEBI:61977"/>
        <dbReference type="EC" id="3.1.3.16"/>
    </reaction>
</comment>
<dbReference type="PROSITE" id="PS51746">
    <property type="entry name" value="PPM_2"/>
    <property type="match status" value="1"/>
</dbReference>
<keyword evidence="8 12" id="KW-0904">Protein phosphatase</keyword>
<evidence type="ECO:0000256" key="7">
    <source>
        <dbReference type="ARBA" id="ARBA00022842"/>
    </source>
</evidence>
<dbReference type="GO" id="GO:0016020">
    <property type="term" value="C:membrane"/>
    <property type="evidence" value="ECO:0007669"/>
    <property type="project" value="UniProtKB-SubCell"/>
</dbReference>
<evidence type="ECO:0000256" key="13">
    <source>
        <dbReference type="SAM" id="MobiDB-lite"/>
    </source>
</evidence>
<dbReference type="SMART" id="SM00332">
    <property type="entry name" value="PP2Cc"/>
    <property type="match status" value="1"/>
</dbReference>
<organism evidence="15 16">
    <name type="scientific">Symbiodinium natans</name>
    <dbReference type="NCBI Taxonomy" id="878477"/>
    <lineage>
        <taxon>Eukaryota</taxon>
        <taxon>Sar</taxon>
        <taxon>Alveolata</taxon>
        <taxon>Dinophyceae</taxon>
        <taxon>Suessiales</taxon>
        <taxon>Symbiodiniaceae</taxon>
        <taxon>Symbiodinium</taxon>
    </lineage>
</organism>
<feature type="domain" description="PPM-type phosphatase" evidence="14">
    <location>
        <begin position="25"/>
        <end position="371"/>
    </location>
</feature>